<organism evidence="1 2">
    <name type="scientific">Candidatus Methylomirabilis lanthanidiphila</name>
    <dbReference type="NCBI Taxonomy" id="2211376"/>
    <lineage>
        <taxon>Bacteria</taxon>
        <taxon>Candidatus Methylomirabilota</taxon>
        <taxon>Candidatus Methylomirabilia</taxon>
        <taxon>Candidatus Methylomirabilales</taxon>
        <taxon>Candidatus Methylomirabilaceae</taxon>
        <taxon>Candidatus Methylomirabilis</taxon>
    </lineage>
</organism>
<dbReference type="PROSITE" id="PS51318">
    <property type="entry name" value="TAT"/>
    <property type="match status" value="1"/>
</dbReference>
<dbReference type="AlphaFoldDB" id="A0A564ZHF5"/>
<gene>
    <name evidence="1" type="ORF">MELA_01144</name>
</gene>
<protein>
    <recommendedName>
        <fullName evidence="3">Right handed beta helix domain-containing protein</fullName>
    </recommendedName>
</protein>
<dbReference type="InterPro" id="IPR012334">
    <property type="entry name" value="Pectin_lyas_fold"/>
</dbReference>
<keyword evidence="2" id="KW-1185">Reference proteome</keyword>
<dbReference type="InterPro" id="IPR011050">
    <property type="entry name" value="Pectin_lyase_fold/virulence"/>
</dbReference>
<name>A0A564ZHF5_9BACT</name>
<evidence type="ECO:0000313" key="2">
    <source>
        <dbReference type="Proteomes" id="UP000334340"/>
    </source>
</evidence>
<proteinExistence type="predicted"/>
<dbReference type="Proteomes" id="UP000334340">
    <property type="component" value="Unassembled WGS sequence"/>
</dbReference>
<dbReference type="SUPFAM" id="SSF51126">
    <property type="entry name" value="Pectin lyase-like"/>
    <property type="match status" value="1"/>
</dbReference>
<evidence type="ECO:0008006" key="3">
    <source>
        <dbReference type="Google" id="ProtNLM"/>
    </source>
</evidence>
<dbReference type="InterPro" id="IPR006311">
    <property type="entry name" value="TAT_signal"/>
</dbReference>
<dbReference type="PROSITE" id="PS51257">
    <property type="entry name" value="PROKAR_LIPOPROTEIN"/>
    <property type="match status" value="1"/>
</dbReference>
<evidence type="ECO:0000313" key="1">
    <source>
        <dbReference type="EMBL" id="VUZ84770.1"/>
    </source>
</evidence>
<dbReference type="Gene3D" id="2.160.20.10">
    <property type="entry name" value="Single-stranded right-handed beta-helix, Pectin lyase-like"/>
    <property type="match status" value="1"/>
</dbReference>
<sequence length="393" mass="42762">MLTRRSFLFGAAGVMAGCVAHTPDLQNEPRAVAPDADDTRFLQTALDKGGHVVLETGRRYTVSAQTGARAALLVKSNTFLDLAGATLELAPGQRCTMIGRVGNERITNVKIANGTIIGNGTRQPTDVLADIGAMTPTIYLTKCHNVSFHNLQLQDTYMYSIYAHGDNGVMDNISVKGAVGGGIHLDGTRWQIDHIRVRDVTYFDDVYCTGNPFIVTLKDSEIGRIYCENYGFGVKFQDGCERLTVEAIEAVAGQNNYAHPDKLVKIQGKKTPLAERHNRDIRVGRIVSRNGPSNGLYIYRSNNVEIGSYLGENNGRSHPADSKNSADVLVVAAGEIRFGEFSARGFLRYGLWLDEEAGRVVADRVEMTCGGSSVCDPIVVRNGEAVLNGVTYR</sequence>
<dbReference type="EMBL" id="CABIKM010000017">
    <property type="protein sequence ID" value="VUZ84770.1"/>
    <property type="molecule type" value="Genomic_DNA"/>
</dbReference>
<reference evidence="1 2" key="1">
    <citation type="submission" date="2019-07" db="EMBL/GenBank/DDBJ databases">
        <authorList>
            <person name="Cremers G."/>
        </authorList>
    </citation>
    <scope>NUCLEOTIDE SEQUENCE [LARGE SCALE GENOMIC DNA]</scope>
</reference>
<accession>A0A564ZHF5</accession>